<name>A0A9Q3HSY8_9BASI</name>
<reference evidence="2" key="1">
    <citation type="submission" date="2021-03" db="EMBL/GenBank/DDBJ databases">
        <title>Draft genome sequence of rust myrtle Austropuccinia psidii MF-1, a brazilian biotype.</title>
        <authorList>
            <person name="Quecine M.C."/>
            <person name="Pachon D.M.R."/>
            <person name="Bonatelli M.L."/>
            <person name="Correr F.H."/>
            <person name="Franceschini L.M."/>
            <person name="Leite T.F."/>
            <person name="Margarido G.R.A."/>
            <person name="Almeida C.A."/>
            <person name="Ferrarezi J.A."/>
            <person name="Labate C.A."/>
        </authorList>
    </citation>
    <scope>NUCLEOTIDE SEQUENCE</scope>
    <source>
        <strain evidence="2">MF-1</strain>
    </source>
</reference>
<protein>
    <submittedName>
        <fullName evidence="2">Uncharacterized protein</fullName>
    </submittedName>
</protein>
<evidence type="ECO:0000256" key="1">
    <source>
        <dbReference type="SAM" id="Phobius"/>
    </source>
</evidence>
<sequence>MLHAYGSSLVTSTLLLRIGRLPTISTSVNWYQMSAERFSEATAPPTFIVKSTMARHFYRLPVKRVGHPLIISLACEIYTFLLSFPYLMYNWRRALFCTRQRVAFKVSFTAIFDRRRKTRRYTCELYNGITSPTKE</sequence>
<evidence type="ECO:0000313" key="3">
    <source>
        <dbReference type="Proteomes" id="UP000765509"/>
    </source>
</evidence>
<dbReference type="Proteomes" id="UP000765509">
    <property type="component" value="Unassembled WGS sequence"/>
</dbReference>
<comment type="caution">
    <text evidence="2">The sequence shown here is derived from an EMBL/GenBank/DDBJ whole genome shotgun (WGS) entry which is preliminary data.</text>
</comment>
<dbReference type="EMBL" id="AVOT02025446">
    <property type="protein sequence ID" value="MBW0516731.1"/>
    <property type="molecule type" value="Genomic_DNA"/>
</dbReference>
<evidence type="ECO:0000313" key="2">
    <source>
        <dbReference type="EMBL" id="MBW0516731.1"/>
    </source>
</evidence>
<keyword evidence="1" id="KW-1133">Transmembrane helix</keyword>
<proteinExistence type="predicted"/>
<organism evidence="2 3">
    <name type="scientific">Austropuccinia psidii MF-1</name>
    <dbReference type="NCBI Taxonomy" id="1389203"/>
    <lineage>
        <taxon>Eukaryota</taxon>
        <taxon>Fungi</taxon>
        <taxon>Dikarya</taxon>
        <taxon>Basidiomycota</taxon>
        <taxon>Pucciniomycotina</taxon>
        <taxon>Pucciniomycetes</taxon>
        <taxon>Pucciniales</taxon>
        <taxon>Sphaerophragmiaceae</taxon>
        <taxon>Austropuccinia</taxon>
    </lineage>
</organism>
<keyword evidence="3" id="KW-1185">Reference proteome</keyword>
<feature type="transmembrane region" description="Helical" evidence="1">
    <location>
        <begin position="69"/>
        <end position="89"/>
    </location>
</feature>
<dbReference type="AlphaFoldDB" id="A0A9Q3HSY8"/>
<keyword evidence="1" id="KW-0812">Transmembrane</keyword>
<keyword evidence="1" id="KW-0472">Membrane</keyword>
<accession>A0A9Q3HSY8</accession>
<gene>
    <name evidence="2" type="ORF">O181_056446</name>
</gene>